<dbReference type="PANTHER" id="PTHR48079">
    <property type="entry name" value="PROTEIN YEEZ"/>
    <property type="match status" value="1"/>
</dbReference>
<accession>A9WNB7</accession>
<dbReference type="eggNOG" id="COG0451">
    <property type="taxonomic scope" value="Bacteria"/>
</dbReference>
<evidence type="ECO:0000313" key="2">
    <source>
        <dbReference type="EMBL" id="ABY23173.1"/>
    </source>
</evidence>
<dbReference type="SUPFAM" id="SSF51735">
    <property type="entry name" value="NAD(P)-binding Rossmann-fold domains"/>
    <property type="match status" value="1"/>
</dbReference>
<dbReference type="EMBL" id="CP000910">
    <property type="protein sequence ID" value="ABY23173.1"/>
    <property type="molecule type" value="Genomic_DNA"/>
</dbReference>
<dbReference type="PANTHER" id="PTHR48079:SF6">
    <property type="entry name" value="NAD(P)-BINDING DOMAIN-CONTAINING PROTEIN-RELATED"/>
    <property type="match status" value="1"/>
</dbReference>
<dbReference type="InterPro" id="IPR001509">
    <property type="entry name" value="Epimerase_deHydtase"/>
</dbReference>
<dbReference type="KEGG" id="rsa:RSal33209_1437"/>
<dbReference type="GO" id="GO:0005737">
    <property type="term" value="C:cytoplasm"/>
    <property type="evidence" value="ECO:0007669"/>
    <property type="project" value="TreeGrafter"/>
</dbReference>
<keyword evidence="2" id="KW-0413">Isomerase</keyword>
<organism evidence="2 3">
    <name type="scientific">Renibacterium salmoninarum (strain ATCC 33209 / DSM 20767 / JCM 11484 / NBRC 15589 / NCIMB 2235)</name>
    <dbReference type="NCBI Taxonomy" id="288705"/>
    <lineage>
        <taxon>Bacteria</taxon>
        <taxon>Bacillati</taxon>
        <taxon>Actinomycetota</taxon>
        <taxon>Actinomycetes</taxon>
        <taxon>Micrococcales</taxon>
        <taxon>Micrococcaceae</taxon>
        <taxon>Renibacterium</taxon>
    </lineage>
</organism>
<dbReference type="Gene3D" id="3.40.50.720">
    <property type="entry name" value="NAD(P)-binding Rossmann-like Domain"/>
    <property type="match status" value="1"/>
</dbReference>
<evidence type="ECO:0000259" key="1">
    <source>
        <dbReference type="Pfam" id="PF01370"/>
    </source>
</evidence>
<sequence length="314" mass="33518">MESVKVLVTGASGFVGQTLVSVLRNQGNQLRYTVRSEAQAKFGAEHVVVPDFRDFNAWPELLDGIDAVIHLAARVHQMNDDSADPLNSFRATNTAPTLALAQAAHDAGVSRFIFLSSIKVNGEKTTADPFSISSMPYPVDPYAMSKYEAEEGLAKIAADGAMSLVAVRSPMVYGPAGKGNVERLAGLARRGLPVPFGAIHNRRTMISVQNLSDLLAYLVQKPADSRELGLVLAGDAQSSSTAELYRELATSLGAPARILSVPVSMLRFAGRLLGKSAEINRLTESLEISVGSTESGFDWQPPLTFSDGIALMKG</sequence>
<protein>
    <submittedName>
        <fullName evidence="2">UDP-N-acetyl-D-quinovosamine 4-epimerase</fullName>
        <ecNumber evidence="2">5.1.3.-</ecNumber>
    </submittedName>
</protein>
<gene>
    <name evidence="2" type="ordered locus">RSal33209_1437</name>
</gene>
<dbReference type="GO" id="GO:0016853">
    <property type="term" value="F:isomerase activity"/>
    <property type="evidence" value="ECO:0007669"/>
    <property type="project" value="UniProtKB-KW"/>
</dbReference>
<evidence type="ECO:0000313" key="3">
    <source>
        <dbReference type="Proteomes" id="UP000002007"/>
    </source>
</evidence>
<dbReference type="HOGENOM" id="CLU_007383_6_1_11"/>
<dbReference type="InterPro" id="IPR036291">
    <property type="entry name" value="NAD(P)-bd_dom_sf"/>
</dbReference>
<feature type="domain" description="NAD-dependent epimerase/dehydratase" evidence="1">
    <location>
        <begin position="6"/>
        <end position="225"/>
    </location>
</feature>
<dbReference type="InterPro" id="IPR051783">
    <property type="entry name" value="NAD(P)-dependent_oxidoreduct"/>
</dbReference>
<proteinExistence type="predicted"/>
<dbReference type="Proteomes" id="UP000002007">
    <property type="component" value="Chromosome"/>
</dbReference>
<dbReference type="STRING" id="288705.RSal33209_1437"/>
<dbReference type="Pfam" id="PF01370">
    <property type="entry name" value="Epimerase"/>
    <property type="match status" value="1"/>
</dbReference>
<dbReference type="EC" id="5.1.3.-" evidence="2"/>
<dbReference type="GO" id="GO:0004029">
    <property type="term" value="F:aldehyde dehydrogenase (NAD+) activity"/>
    <property type="evidence" value="ECO:0007669"/>
    <property type="project" value="TreeGrafter"/>
</dbReference>
<reference evidence="3" key="1">
    <citation type="journal article" date="2008" name="J. Bacteriol.">
        <title>Genome sequence of the fish pathogen Renibacterium salmoninarum suggests reductive evolution away from an environmental Arthrobacter ancestor.</title>
        <authorList>
            <person name="Wiens G.D."/>
            <person name="Rockey D.D."/>
            <person name="Wu Z."/>
            <person name="Chang J."/>
            <person name="Levy R."/>
            <person name="Crane S."/>
            <person name="Chen D.S."/>
            <person name="Capri G.R."/>
            <person name="Burnett J.R."/>
            <person name="Sudheesh P.S."/>
            <person name="Schipma M.J."/>
            <person name="Burd H."/>
            <person name="Bhattacharyya A."/>
            <person name="Rhodes L.D."/>
            <person name="Kaul R."/>
            <person name="Strom M.S."/>
        </authorList>
    </citation>
    <scope>NUCLEOTIDE SEQUENCE [LARGE SCALE GENOMIC DNA]</scope>
    <source>
        <strain evidence="3">ATCC 33209 / DSM 20767 / JCM 11484 / NBRC 15589 / NCIMB 2235</strain>
    </source>
</reference>
<dbReference type="AlphaFoldDB" id="A9WNB7"/>
<keyword evidence="3" id="KW-1185">Reference proteome</keyword>
<name>A9WNB7_RENSM</name>